<proteinExistence type="inferred from homology"/>
<accession>A0ABY4AMV1</accession>
<evidence type="ECO:0000256" key="3">
    <source>
        <dbReference type="ARBA" id="ARBA00022692"/>
    </source>
</evidence>
<name>A0ABY4AMV1_9BURK</name>
<evidence type="ECO:0000313" key="7">
    <source>
        <dbReference type="EMBL" id="UOD51661.1"/>
    </source>
</evidence>
<dbReference type="PANTHER" id="PTHR30238:SF4">
    <property type="entry name" value="SLL1022 PROTEIN"/>
    <property type="match status" value="1"/>
</dbReference>
<feature type="transmembrane region" description="Helical" evidence="6">
    <location>
        <begin position="46"/>
        <end position="65"/>
    </location>
</feature>
<evidence type="ECO:0000256" key="6">
    <source>
        <dbReference type="SAM" id="Phobius"/>
    </source>
</evidence>
<feature type="transmembrane region" description="Helical" evidence="6">
    <location>
        <begin position="214"/>
        <end position="232"/>
    </location>
</feature>
<dbReference type="InterPro" id="IPR005496">
    <property type="entry name" value="Integral_membrane_TerC"/>
</dbReference>
<comment type="similarity">
    <text evidence="2">Belongs to the TerC family.</text>
</comment>
<evidence type="ECO:0000256" key="4">
    <source>
        <dbReference type="ARBA" id="ARBA00022989"/>
    </source>
</evidence>
<dbReference type="NCBIfam" id="TIGR03717">
    <property type="entry name" value="R_switched_YjbE"/>
    <property type="match status" value="1"/>
</dbReference>
<dbReference type="InterPro" id="IPR022301">
    <property type="entry name" value="Integral_membrane_YjbE"/>
</dbReference>
<reference evidence="7 8" key="1">
    <citation type="submission" date="2020-11" db="EMBL/GenBank/DDBJ databases">
        <title>Algicoccus daihaiensis sp.nov., isolated from Daihai Lake in Inner Mongolia.</title>
        <authorList>
            <person name="Kai J."/>
        </authorList>
    </citation>
    <scope>NUCLEOTIDE SEQUENCE [LARGE SCALE GENOMIC DNA]</scope>
    <source>
        <strain evidence="8">f23</strain>
    </source>
</reference>
<dbReference type="Proteomes" id="UP000831607">
    <property type="component" value="Chromosome"/>
</dbReference>
<dbReference type="PANTHER" id="PTHR30238">
    <property type="entry name" value="MEMBRANE BOUND PREDICTED REDOX MODULATOR"/>
    <property type="match status" value="1"/>
</dbReference>
<evidence type="ECO:0000256" key="2">
    <source>
        <dbReference type="ARBA" id="ARBA00007511"/>
    </source>
</evidence>
<feature type="transmembrane region" description="Helical" evidence="6">
    <location>
        <begin position="71"/>
        <end position="89"/>
    </location>
</feature>
<gene>
    <name evidence="7" type="ORF">DHf2319_09770</name>
</gene>
<evidence type="ECO:0000313" key="8">
    <source>
        <dbReference type="Proteomes" id="UP000831607"/>
    </source>
</evidence>
<keyword evidence="3 6" id="KW-0812">Transmembrane</keyword>
<protein>
    <submittedName>
        <fullName evidence="7">TerC family protein</fullName>
    </submittedName>
</protein>
<keyword evidence="4 6" id="KW-1133">Transmembrane helix</keyword>
<keyword evidence="8" id="KW-1185">Reference proteome</keyword>
<sequence>MDLLQNISLIVVIHIILIDLLLSADNAVVIALACRHLDPARRQQGIVWGTLGAISLRMLLIFVALSLLTVPGLRVIGGVLLFWIAIRLLQKPEPDHTRSVTGVVANASLLGAVKTIVVADFVMSLDNVLAISGAVHAGMQASSSQAQFAIVVIGLLISVPIMILASSLVLKLLESFPILVLAGVGLLGWIAGGMIVTDNLVLNQFGELSSLAKLLAQIVGAMAAIIIGRYWAGRKAQCQ</sequence>
<keyword evidence="5 6" id="KW-0472">Membrane</keyword>
<feature type="transmembrane region" description="Helical" evidence="6">
    <location>
        <begin position="6"/>
        <end position="34"/>
    </location>
</feature>
<dbReference type="EMBL" id="CP063982">
    <property type="protein sequence ID" value="UOD51661.1"/>
    <property type="molecule type" value="Genomic_DNA"/>
</dbReference>
<organism evidence="7 8">
    <name type="scientific">Orrella daihaiensis</name>
    <dbReference type="NCBI Taxonomy" id="2782176"/>
    <lineage>
        <taxon>Bacteria</taxon>
        <taxon>Pseudomonadati</taxon>
        <taxon>Pseudomonadota</taxon>
        <taxon>Betaproteobacteria</taxon>
        <taxon>Burkholderiales</taxon>
        <taxon>Alcaligenaceae</taxon>
        <taxon>Orrella</taxon>
    </lineage>
</organism>
<evidence type="ECO:0000256" key="1">
    <source>
        <dbReference type="ARBA" id="ARBA00004141"/>
    </source>
</evidence>
<feature type="transmembrane region" description="Helical" evidence="6">
    <location>
        <begin position="176"/>
        <end position="202"/>
    </location>
</feature>
<comment type="subcellular location">
    <subcellularLocation>
        <location evidence="1">Membrane</location>
        <topology evidence="1">Multi-pass membrane protein</topology>
    </subcellularLocation>
</comment>
<evidence type="ECO:0000256" key="5">
    <source>
        <dbReference type="ARBA" id="ARBA00023136"/>
    </source>
</evidence>
<dbReference type="Pfam" id="PF03741">
    <property type="entry name" value="TerC"/>
    <property type="match status" value="1"/>
</dbReference>
<feature type="transmembrane region" description="Helical" evidence="6">
    <location>
        <begin position="148"/>
        <end position="170"/>
    </location>
</feature>